<accession>A0A2K8U9M9</accession>
<reference evidence="1 2" key="1">
    <citation type="submission" date="2017-03" db="EMBL/GenBank/DDBJ databases">
        <title>Complete genome sequence of Candidatus 'Thiodictyon syntrophicum' sp. nov. strain Cad16T, a photolithoautotroph purple sulfur bacterium isolated from an alpine meromictic lake.</title>
        <authorList>
            <person name="Luedin S.M."/>
            <person name="Pothier J.F."/>
            <person name="Danza F."/>
            <person name="Storelli N."/>
            <person name="Wittwer M."/>
            <person name="Tonolla M."/>
        </authorList>
    </citation>
    <scope>NUCLEOTIDE SEQUENCE [LARGE SCALE GENOMIC DNA]</scope>
    <source>
        <strain evidence="1 2">Cad16T</strain>
    </source>
</reference>
<dbReference type="AlphaFoldDB" id="A0A2K8U9M9"/>
<dbReference type="InterPro" id="IPR011335">
    <property type="entry name" value="Restrct_endonuc-II-like"/>
</dbReference>
<dbReference type="KEGG" id="tsy:THSYN_12790"/>
<dbReference type="PANTHER" id="PTHR38753">
    <property type="entry name" value="SLR1441 PROTEIN"/>
    <property type="match status" value="1"/>
</dbReference>
<organism evidence="1 2">
    <name type="scientific">Candidatus Thiodictyon syntrophicum</name>
    <dbReference type="NCBI Taxonomy" id="1166950"/>
    <lineage>
        <taxon>Bacteria</taxon>
        <taxon>Pseudomonadati</taxon>
        <taxon>Pseudomonadota</taxon>
        <taxon>Gammaproteobacteria</taxon>
        <taxon>Chromatiales</taxon>
        <taxon>Chromatiaceae</taxon>
        <taxon>Thiodictyon</taxon>
    </lineage>
</organism>
<keyword evidence="2" id="KW-1185">Reference proteome</keyword>
<dbReference type="SUPFAM" id="SSF52980">
    <property type="entry name" value="Restriction endonuclease-like"/>
    <property type="match status" value="1"/>
</dbReference>
<evidence type="ECO:0000313" key="1">
    <source>
        <dbReference type="EMBL" id="AUB81751.1"/>
    </source>
</evidence>
<name>A0A2K8U9M9_9GAMM</name>
<sequence>MPKPLPATQEHAYRLEESIDRFVADVGVEFNKLYNLQTRNEAEMRAYKEESRAERREMNRQWGELANKLGTLVEDLVYPSLQRVLCETFGHDFDSIFARIWHRLPDGRSKEFDAYAISADLAVVNSTKATLRSADVDRMVDEIAAFREFVPAQAHLPVVGILATLSVHESVLNYAERMGFLVLAVGDQVLEVKNRPGFVPKRW</sequence>
<dbReference type="PANTHER" id="PTHR38753:SF1">
    <property type="entry name" value="SLR1441 PROTEIN"/>
    <property type="match status" value="1"/>
</dbReference>
<dbReference type="OrthoDB" id="5762512at2"/>
<dbReference type="Proteomes" id="UP000232638">
    <property type="component" value="Chromosome"/>
</dbReference>
<dbReference type="EMBL" id="CP020370">
    <property type="protein sequence ID" value="AUB81751.1"/>
    <property type="molecule type" value="Genomic_DNA"/>
</dbReference>
<proteinExistence type="predicted"/>
<dbReference type="RefSeq" id="WP_100919508.1">
    <property type="nucleotide sequence ID" value="NZ_CP020370.1"/>
</dbReference>
<evidence type="ECO:0000313" key="2">
    <source>
        <dbReference type="Proteomes" id="UP000232638"/>
    </source>
</evidence>
<gene>
    <name evidence="1" type="ORF">THSYN_12790</name>
</gene>
<protein>
    <submittedName>
        <fullName evidence="1">Uncharacterized protein</fullName>
    </submittedName>
</protein>